<accession>A0A8S1TSQ6</accession>
<organism evidence="1 2">
    <name type="scientific">Paramecium octaurelia</name>
    <dbReference type="NCBI Taxonomy" id="43137"/>
    <lineage>
        <taxon>Eukaryota</taxon>
        <taxon>Sar</taxon>
        <taxon>Alveolata</taxon>
        <taxon>Ciliophora</taxon>
        <taxon>Intramacronucleata</taxon>
        <taxon>Oligohymenophorea</taxon>
        <taxon>Peniculida</taxon>
        <taxon>Parameciidae</taxon>
        <taxon>Paramecium</taxon>
    </lineage>
</organism>
<keyword evidence="2" id="KW-1185">Reference proteome</keyword>
<evidence type="ECO:0000313" key="2">
    <source>
        <dbReference type="Proteomes" id="UP000683925"/>
    </source>
</evidence>
<dbReference type="Proteomes" id="UP000683925">
    <property type="component" value="Unassembled WGS sequence"/>
</dbReference>
<dbReference type="EMBL" id="CAJJDP010000030">
    <property type="protein sequence ID" value="CAD8155320.1"/>
    <property type="molecule type" value="Genomic_DNA"/>
</dbReference>
<name>A0A8S1TSQ6_PAROT</name>
<sequence length="34" mass="4208">MIELQIKQVQIREKFIWKIYEKLSDQLISLCLKE</sequence>
<comment type="caution">
    <text evidence="1">The sequence shown here is derived from an EMBL/GenBank/DDBJ whole genome shotgun (WGS) entry which is preliminary data.</text>
</comment>
<reference evidence="1" key="1">
    <citation type="submission" date="2021-01" db="EMBL/GenBank/DDBJ databases">
        <authorList>
            <consortium name="Genoscope - CEA"/>
            <person name="William W."/>
        </authorList>
    </citation>
    <scope>NUCLEOTIDE SEQUENCE</scope>
</reference>
<dbReference type="AlphaFoldDB" id="A0A8S1TSQ6"/>
<proteinExistence type="predicted"/>
<gene>
    <name evidence="1" type="ORF">POCTA_138.1.T0300243</name>
</gene>
<protein>
    <submittedName>
        <fullName evidence="1">Uncharacterized protein</fullName>
    </submittedName>
</protein>
<evidence type="ECO:0000313" key="1">
    <source>
        <dbReference type="EMBL" id="CAD8155320.1"/>
    </source>
</evidence>